<dbReference type="InterPro" id="IPR029068">
    <property type="entry name" value="Glyas_Bleomycin-R_OHBP_Dase"/>
</dbReference>
<dbReference type="RefSeq" id="WP_263002060.1">
    <property type="nucleotide sequence ID" value="NZ_JAOTEM010000001.1"/>
</dbReference>
<comment type="caution">
    <text evidence="1">The sequence shown here is derived from an EMBL/GenBank/DDBJ whole genome shotgun (WGS) entry which is preliminary data.</text>
</comment>
<keyword evidence="2" id="KW-1185">Reference proteome</keyword>
<dbReference type="Proteomes" id="UP001208649">
    <property type="component" value="Unassembled WGS sequence"/>
</dbReference>
<gene>
    <name evidence="1" type="ORF">NZ698_05385</name>
</gene>
<proteinExistence type="predicted"/>
<sequence>MKISELIIQTSNLYQTETFYSSILEFKILSKNESYVSFIVGHSVLTFEKTDNEIKPKYHFAFNIPFNKMEEGLLWISEKISLIEINGDYIAHFENWKAKSIYFYDNNENILELITRNDLNNYSEHKFTNESIISINEVGIVTEKPMVLGNEIIKMTKSEFFAKGPKREDFVAVGNENGLFVISNSHRNWFPTSYKAEKQRTKVRIKVDDTDFDLEFN</sequence>
<evidence type="ECO:0000313" key="2">
    <source>
        <dbReference type="Proteomes" id="UP001208649"/>
    </source>
</evidence>
<dbReference type="EMBL" id="JAOTEM010000001">
    <property type="protein sequence ID" value="MCU7616622.1"/>
    <property type="molecule type" value="Genomic_DNA"/>
</dbReference>
<name>A0ABT2W5T5_9FLAO</name>
<accession>A0ABT2W5T5</accession>
<protein>
    <submittedName>
        <fullName evidence="1">VOC family protein</fullName>
    </submittedName>
</protein>
<organism evidence="1 2">
    <name type="scientific">Chryseobacterium edaphi</name>
    <dbReference type="NCBI Taxonomy" id="2976532"/>
    <lineage>
        <taxon>Bacteria</taxon>
        <taxon>Pseudomonadati</taxon>
        <taxon>Bacteroidota</taxon>
        <taxon>Flavobacteriia</taxon>
        <taxon>Flavobacteriales</taxon>
        <taxon>Weeksellaceae</taxon>
        <taxon>Chryseobacterium group</taxon>
        <taxon>Chryseobacterium</taxon>
    </lineage>
</organism>
<dbReference type="Gene3D" id="3.10.180.10">
    <property type="entry name" value="2,3-Dihydroxybiphenyl 1,2-Dioxygenase, domain 1"/>
    <property type="match status" value="1"/>
</dbReference>
<evidence type="ECO:0000313" key="1">
    <source>
        <dbReference type="EMBL" id="MCU7616622.1"/>
    </source>
</evidence>
<reference evidence="2" key="1">
    <citation type="submission" date="2023-07" db="EMBL/GenBank/DDBJ databases">
        <title>Chryseobacterium sp. strain PBS4-4 Genome sequencing and assembly.</title>
        <authorList>
            <person name="Jung Y."/>
        </authorList>
    </citation>
    <scope>NUCLEOTIDE SEQUENCE [LARGE SCALE GENOMIC DNA]</scope>
    <source>
        <strain evidence="2">PBS4-4</strain>
    </source>
</reference>
<dbReference type="SUPFAM" id="SSF54593">
    <property type="entry name" value="Glyoxalase/Bleomycin resistance protein/Dihydroxybiphenyl dioxygenase"/>
    <property type="match status" value="1"/>
</dbReference>